<protein>
    <submittedName>
        <fullName evidence="4">Uncharacterized protein</fullName>
    </submittedName>
</protein>
<feature type="region of interest" description="Disordered" evidence="1">
    <location>
        <begin position="146"/>
        <end position="168"/>
    </location>
</feature>
<sequence length="363" mass="39980">MDISVAEELSEEPRTTTHYVAASVGVACTPKKAGFLAIQNLLCLPVAYYIEQPKIKQFEILPALGLLDPYDIRFVRVAAVEKLATAFNKNAKVKIYSVIAPRRMDARSDAKATEIWKMTSTSNRKVQKMCICPGIEFRSHGSVGTLNKPVRETKSDRTDKHSKAMGDLRRSSKVDVGTSFLDEERLARKNDVHVGKETLASLPPGIKNEDLLNGLTSPTCRKGVWDARAVELLKEAQRELGTSQVKLEKGNGSTEERGKVSRSTEAFYEEENICINRKITGIMATDGDGQYATSEQAQHLLSPILSPKYLDKVTAQANKSSGSSRNFATQTADENTTSQSSPWMQLLPILALAALLLAYMILN</sequence>
<feature type="compositionally biased region" description="Basic and acidic residues" evidence="1">
    <location>
        <begin position="149"/>
        <end position="168"/>
    </location>
</feature>
<name>A0A5S6Q333_TRIMR</name>
<evidence type="ECO:0000313" key="4">
    <source>
        <dbReference type="WBParaSite" id="TMUE_0000001574.1"/>
    </source>
</evidence>
<dbReference type="SUPFAM" id="SSF49354">
    <property type="entry name" value="PapD-like"/>
    <property type="match status" value="1"/>
</dbReference>
<dbReference type="AlphaFoldDB" id="A0A5S6Q333"/>
<dbReference type="InterPro" id="IPR008962">
    <property type="entry name" value="PapD-like_sf"/>
</dbReference>
<keyword evidence="2" id="KW-1133">Transmembrane helix</keyword>
<reference evidence="4" key="1">
    <citation type="submission" date="2019-12" db="UniProtKB">
        <authorList>
            <consortium name="WormBaseParasite"/>
        </authorList>
    </citation>
    <scope>IDENTIFICATION</scope>
</reference>
<organism evidence="3 4">
    <name type="scientific">Trichuris muris</name>
    <name type="common">Mouse whipworm</name>
    <dbReference type="NCBI Taxonomy" id="70415"/>
    <lineage>
        <taxon>Eukaryota</taxon>
        <taxon>Metazoa</taxon>
        <taxon>Ecdysozoa</taxon>
        <taxon>Nematoda</taxon>
        <taxon>Enoplea</taxon>
        <taxon>Dorylaimia</taxon>
        <taxon>Trichinellida</taxon>
        <taxon>Trichuridae</taxon>
        <taxon>Trichuris</taxon>
    </lineage>
</organism>
<keyword evidence="3" id="KW-1185">Reference proteome</keyword>
<evidence type="ECO:0000256" key="2">
    <source>
        <dbReference type="SAM" id="Phobius"/>
    </source>
</evidence>
<feature type="region of interest" description="Disordered" evidence="1">
    <location>
        <begin position="320"/>
        <end position="339"/>
    </location>
</feature>
<dbReference type="WBParaSite" id="TMUE_0000001574.1">
    <property type="protein sequence ID" value="TMUE_0000001574.1"/>
    <property type="gene ID" value="WBGene00297463"/>
</dbReference>
<dbReference type="Proteomes" id="UP000046395">
    <property type="component" value="Unassembled WGS sequence"/>
</dbReference>
<feature type="transmembrane region" description="Helical" evidence="2">
    <location>
        <begin position="343"/>
        <end position="362"/>
    </location>
</feature>
<evidence type="ECO:0000256" key="1">
    <source>
        <dbReference type="SAM" id="MobiDB-lite"/>
    </source>
</evidence>
<proteinExistence type="predicted"/>
<keyword evidence="2" id="KW-0472">Membrane</keyword>
<keyword evidence="2" id="KW-0812">Transmembrane</keyword>
<accession>A0A5S6Q333</accession>
<evidence type="ECO:0000313" key="3">
    <source>
        <dbReference type="Proteomes" id="UP000046395"/>
    </source>
</evidence>